<gene>
    <name evidence="6" type="ORF">H0H81_002263</name>
</gene>
<dbReference type="GO" id="GO:0000447">
    <property type="term" value="P:endonucleolytic cleavage in ITS1 to separate SSU-rRNA from 5.8S rRNA and LSU-rRNA from tricistronic rRNA transcript (SSU-rRNA, 5.8S rRNA, LSU-rRNA)"/>
    <property type="evidence" value="ECO:0007669"/>
    <property type="project" value="TreeGrafter"/>
</dbReference>
<dbReference type="SUPFAM" id="SSF48371">
    <property type="entry name" value="ARM repeat"/>
    <property type="match status" value="2"/>
</dbReference>
<dbReference type="Pfam" id="PF22493">
    <property type="entry name" value="PUF_NOP9"/>
    <property type="match status" value="1"/>
</dbReference>
<evidence type="ECO:0000256" key="2">
    <source>
        <dbReference type="ARBA" id="ARBA00022737"/>
    </source>
</evidence>
<proteinExistence type="predicted"/>
<dbReference type="GO" id="GO:0003723">
    <property type="term" value="F:RNA binding"/>
    <property type="evidence" value="ECO:0007669"/>
    <property type="project" value="InterPro"/>
</dbReference>
<name>A0A9P7FMA0_9AGAR</name>
<reference evidence="6" key="2">
    <citation type="submission" date="2021-10" db="EMBL/GenBank/DDBJ databases">
        <title>Phylogenomics reveals ancestral predisposition of the termite-cultivated fungus Termitomyces towards a domesticated lifestyle.</title>
        <authorList>
            <person name="Auxier B."/>
            <person name="Grum-Grzhimaylo A."/>
            <person name="Cardenas M.E."/>
            <person name="Lodge J.D."/>
            <person name="Laessoe T."/>
            <person name="Pedersen O."/>
            <person name="Smith M.E."/>
            <person name="Kuyper T.W."/>
            <person name="Franco-Molano E.A."/>
            <person name="Baroni T.J."/>
            <person name="Aanen D.K."/>
        </authorList>
    </citation>
    <scope>NUCLEOTIDE SEQUENCE</scope>
    <source>
        <strain evidence="6">D49</strain>
    </source>
</reference>
<dbReference type="AlphaFoldDB" id="A0A9P7FMA0"/>
<dbReference type="GO" id="GO:0000472">
    <property type="term" value="P:endonucleolytic cleavage to generate mature 5'-end of SSU-rRNA from (SSU-rRNA, 5.8S rRNA, LSU-rRNA)"/>
    <property type="evidence" value="ECO:0007669"/>
    <property type="project" value="TreeGrafter"/>
</dbReference>
<dbReference type="OrthoDB" id="392571at2759"/>
<protein>
    <recommendedName>
        <fullName evidence="1">Nucleolar protein 9</fullName>
    </recommendedName>
    <alternativeName>
        <fullName evidence="3 4">Pumilio domain-containing protein NOP9</fullName>
    </alternativeName>
</protein>
<dbReference type="PANTHER" id="PTHR13102">
    <property type="entry name" value="NUCLEOLAR PROTEIN 9"/>
    <property type="match status" value="1"/>
</dbReference>
<dbReference type="InterPro" id="IPR001313">
    <property type="entry name" value="Pumilio_RNA-bd_rpt"/>
</dbReference>
<evidence type="ECO:0000256" key="5">
    <source>
        <dbReference type="SAM" id="MobiDB-lite"/>
    </source>
</evidence>
<feature type="region of interest" description="Disordered" evidence="5">
    <location>
        <begin position="496"/>
        <end position="517"/>
    </location>
</feature>
<sequence length="764" mass="85454">MPRENRKRGKKNKKRPEEDVGFQQNNQTALVEPELSEPTGEPSWLHSASAQAPEFNPEAPFGYVDADVKAYFRTVDVQMRDWQEGEQNVGEEDQDTDPNEERRFFFVAALTEMGGKEKQLSTDPDCSVILERMSYSMDDFVRRVFVDSLTGSFETLVRHRFASHVCQTLFTVAKDTIFRESRGIFPTVPETSDQGELRTLTQLVIDAAEELLPAFSSLIMDPFASHVIRALLILLSPSLAPSENSVQQSLRSKKSAAWKAKQGPMKSVFVEGKRKEKEMSKLMPPELQKLARRFVEVIQTELNGNEVRALAANKVASPSLQMLLEVEADQGMAADPDSLMDRVTVGIVTACNHEKDPKVEQSDYLNTLLRDPTSSHLLETIVACSPVDAFAVLWTTYFKGKLARLAIHPVANFVFAKALERVSSDQLSEICEELQGSWGKMIRLASCVLWLTVVPRFKLRSKISVMHAVYSAFDLVAPEDYSLLVPCEYKAALGSEPPAQQYNPSQKGGRPGPSSEVMEPKIQGSVLLQSLLRLPAPYNQIVIGNIASLSIEDRIKIAHNTSGSRVYDVLLEAPTVPPKAKCDFVMGFIGHYHILVDDRLGSRVGDRCWAFADTYLKEKIARSLFVHEQFLAGSYFGKFFARNLNLHLLQRRPDEWKTMQADKKRTQEQTNNPPPVLDAAPPSTTPTSQKHTKRKRKAEPEDEIDAVFKASLGKRIKKAALGEGELATAVLSDEKVLKEQGLQYVLGAIKRVPKNERGHKAQKT</sequence>
<organism evidence="6 7">
    <name type="scientific">Sphagnurus paluster</name>
    <dbReference type="NCBI Taxonomy" id="117069"/>
    <lineage>
        <taxon>Eukaryota</taxon>
        <taxon>Fungi</taxon>
        <taxon>Dikarya</taxon>
        <taxon>Basidiomycota</taxon>
        <taxon>Agaricomycotina</taxon>
        <taxon>Agaricomycetes</taxon>
        <taxon>Agaricomycetidae</taxon>
        <taxon>Agaricales</taxon>
        <taxon>Tricholomatineae</taxon>
        <taxon>Lyophyllaceae</taxon>
        <taxon>Sphagnurus</taxon>
    </lineage>
</organism>
<dbReference type="InterPro" id="IPR011989">
    <property type="entry name" value="ARM-like"/>
</dbReference>
<accession>A0A9P7FMA0</accession>
<evidence type="ECO:0000313" key="6">
    <source>
        <dbReference type="EMBL" id="KAG5634358.1"/>
    </source>
</evidence>
<evidence type="ECO:0000256" key="3">
    <source>
        <dbReference type="ARBA" id="ARBA00030932"/>
    </source>
</evidence>
<dbReference type="GO" id="GO:0030686">
    <property type="term" value="C:90S preribosome"/>
    <property type="evidence" value="ECO:0007669"/>
    <property type="project" value="TreeGrafter"/>
</dbReference>
<evidence type="ECO:0000256" key="1">
    <source>
        <dbReference type="ARBA" id="ARBA00016427"/>
    </source>
</evidence>
<feature type="compositionally biased region" description="Basic and acidic residues" evidence="5">
    <location>
        <begin position="658"/>
        <end position="667"/>
    </location>
</feature>
<dbReference type="GO" id="GO:0000056">
    <property type="term" value="P:ribosomal small subunit export from nucleus"/>
    <property type="evidence" value="ECO:0007669"/>
    <property type="project" value="TreeGrafter"/>
</dbReference>
<keyword evidence="7" id="KW-1185">Reference proteome</keyword>
<dbReference type="EMBL" id="JABCKI010006456">
    <property type="protein sequence ID" value="KAG5634358.1"/>
    <property type="molecule type" value="Genomic_DNA"/>
</dbReference>
<reference evidence="6" key="1">
    <citation type="submission" date="2021-02" db="EMBL/GenBank/DDBJ databases">
        <authorList>
            <person name="Nieuwenhuis M."/>
            <person name="Van De Peppel L.J.J."/>
        </authorList>
    </citation>
    <scope>NUCLEOTIDE SEQUENCE</scope>
    <source>
        <strain evidence="6">D49</strain>
    </source>
</reference>
<dbReference type="GO" id="GO:0000480">
    <property type="term" value="P:endonucleolytic cleavage in 5'-ETS of tricistronic rRNA transcript (SSU-rRNA, 5.8S rRNA, LSU-rRNA)"/>
    <property type="evidence" value="ECO:0007669"/>
    <property type="project" value="TreeGrafter"/>
</dbReference>
<dbReference type="Proteomes" id="UP000717328">
    <property type="component" value="Unassembled WGS sequence"/>
</dbReference>
<dbReference type="SMART" id="SM00025">
    <property type="entry name" value="Pumilio"/>
    <property type="match status" value="5"/>
</dbReference>
<keyword evidence="2" id="KW-0677">Repeat</keyword>
<dbReference type="Gene3D" id="1.25.10.10">
    <property type="entry name" value="Leucine-rich Repeat Variant"/>
    <property type="match status" value="3"/>
</dbReference>
<dbReference type="PANTHER" id="PTHR13102:SF0">
    <property type="entry name" value="NUCLEOLAR PROTEIN 9"/>
    <property type="match status" value="1"/>
</dbReference>
<evidence type="ECO:0000313" key="7">
    <source>
        <dbReference type="Proteomes" id="UP000717328"/>
    </source>
</evidence>
<dbReference type="InterPro" id="IPR016024">
    <property type="entry name" value="ARM-type_fold"/>
</dbReference>
<dbReference type="GO" id="GO:0030688">
    <property type="term" value="C:preribosome, small subunit precursor"/>
    <property type="evidence" value="ECO:0007669"/>
    <property type="project" value="TreeGrafter"/>
</dbReference>
<comment type="caution">
    <text evidence="6">The sequence shown here is derived from an EMBL/GenBank/DDBJ whole genome shotgun (WGS) entry which is preliminary data.</text>
</comment>
<dbReference type="GO" id="GO:0005730">
    <property type="term" value="C:nucleolus"/>
    <property type="evidence" value="ECO:0007669"/>
    <property type="project" value="TreeGrafter"/>
</dbReference>
<feature type="region of interest" description="Disordered" evidence="5">
    <location>
        <begin position="1"/>
        <end position="52"/>
    </location>
</feature>
<dbReference type="InterPro" id="IPR040000">
    <property type="entry name" value="NOP9"/>
</dbReference>
<evidence type="ECO:0000256" key="4">
    <source>
        <dbReference type="ARBA" id="ARBA00031929"/>
    </source>
</evidence>
<feature type="region of interest" description="Disordered" evidence="5">
    <location>
        <begin position="658"/>
        <end position="702"/>
    </location>
</feature>
<feature type="compositionally biased region" description="Basic residues" evidence="5">
    <location>
        <begin position="1"/>
        <end position="14"/>
    </location>
</feature>